<dbReference type="InterPro" id="IPR052337">
    <property type="entry name" value="SAT4-like"/>
</dbReference>
<feature type="region of interest" description="Disordered" evidence="6">
    <location>
        <begin position="283"/>
        <end position="336"/>
    </location>
</feature>
<comment type="caution">
    <text evidence="9">The sequence shown here is derived from an EMBL/GenBank/DDBJ whole genome shotgun (WGS) entry which is preliminary data.</text>
</comment>
<gene>
    <name evidence="9" type="ORF">QBC35DRAFT_100231</name>
</gene>
<reference evidence="9" key="1">
    <citation type="journal article" date="2023" name="Mol. Phylogenet. Evol.">
        <title>Genome-scale phylogeny and comparative genomics of the fungal order Sordariales.</title>
        <authorList>
            <person name="Hensen N."/>
            <person name="Bonometti L."/>
            <person name="Westerberg I."/>
            <person name="Brannstrom I.O."/>
            <person name="Guillou S."/>
            <person name="Cros-Aarteil S."/>
            <person name="Calhoun S."/>
            <person name="Haridas S."/>
            <person name="Kuo A."/>
            <person name="Mondo S."/>
            <person name="Pangilinan J."/>
            <person name="Riley R."/>
            <person name="LaButti K."/>
            <person name="Andreopoulos B."/>
            <person name="Lipzen A."/>
            <person name="Chen C."/>
            <person name="Yan M."/>
            <person name="Daum C."/>
            <person name="Ng V."/>
            <person name="Clum A."/>
            <person name="Steindorff A."/>
            <person name="Ohm R.A."/>
            <person name="Martin F."/>
            <person name="Silar P."/>
            <person name="Natvig D.O."/>
            <person name="Lalanne C."/>
            <person name="Gautier V."/>
            <person name="Ament-Velasquez S.L."/>
            <person name="Kruys A."/>
            <person name="Hutchinson M.I."/>
            <person name="Powell A.J."/>
            <person name="Barry K."/>
            <person name="Miller A.N."/>
            <person name="Grigoriev I.V."/>
            <person name="Debuchy R."/>
            <person name="Gladieux P."/>
            <person name="Hiltunen Thoren M."/>
            <person name="Johannesson H."/>
        </authorList>
    </citation>
    <scope>NUCLEOTIDE SEQUENCE</scope>
    <source>
        <strain evidence="9">PSN309</strain>
    </source>
</reference>
<feature type="compositionally biased region" description="Polar residues" evidence="6">
    <location>
        <begin position="283"/>
        <end position="292"/>
    </location>
</feature>
<name>A0AAN6X4P1_9PEZI</name>
<evidence type="ECO:0000313" key="10">
    <source>
        <dbReference type="Proteomes" id="UP001302126"/>
    </source>
</evidence>
<accession>A0AAN6X4P1</accession>
<feature type="transmembrane region" description="Helical" evidence="7">
    <location>
        <begin position="98"/>
        <end position="124"/>
    </location>
</feature>
<feature type="transmembrane region" description="Helical" evidence="7">
    <location>
        <begin position="181"/>
        <end position="203"/>
    </location>
</feature>
<keyword evidence="2 7" id="KW-0812">Transmembrane</keyword>
<dbReference type="EMBL" id="MU864351">
    <property type="protein sequence ID" value="KAK4193246.1"/>
    <property type="molecule type" value="Genomic_DNA"/>
</dbReference>
<dbReference type="PANTHER" id="PTHR33048">
    <property type="entry name" value="PTH11-LIKE INTEGRAL MEMBRANE PROTEIN (AFU_ORTHOLOGUE AFUA_5G11245)"/>
    <property type="match status" value="1"/>
</dbReference>
<keyword evidence="10" id="KW-1185">Reference proteome</keyword>
<dbReference type="Pfam" id="PF20684">
    <property type="entry name" value="Fung_rhodopsin"/>
    <property type="match status" value="1"/>
</dbReference>
<evidence type="ECO:0000256" key="2">
    <source>
        <dbReference type="ARBA" id="ARBA00022692"/>
    </source>
</evidence>
<evidence type="ECO:0000256" key="4">
    <source>
        <dbReference type="ARBA" id="ARBA00023136"/>
    </source>
</evidence>
<evidence type="ECO:0000256" key="7">
    <source>
        <dbReference type="SAM" id="Phobius"/>
    </source>
</evidence>
<protein>
    <recommendedName>
        <fullName evidence="8">Rhodopsin domain-containing protein</fullName>
    </recommendedName>
</protein>
<organism evidence="9 10">
    <name type="scientific">Podospora australis</name>
    <dbReference type="NCBI Taxonomy" id="1536484"/>
    <lineage>
        <taxon>Eukaryota</taxon>
        <taxon>Fungi</taxon>
        <taxon>Dikarya</taxon>
        <taxon>Ascomycota</taxon>
        <taxon>Pezizomycotina</taxon>
        <taxon>Sordariomycetes</taxon>
        <taxon>Sordariomycetidae</taxon>
        <taxon>Sordariales</taxon>
        <taxon>Podosporaceae</taxon>
        <taxon>Podospora</taxon>
    </lineage>
</organism>
<feature type="transmembrane region" description="Helical" evidence="7">
    <location>
        <begin position="215"/>
        <end position="233"/>
    </location>
</feature>
<comment type="subcellular location">
    <subcellularLocation>
        <location evidence="1">Membrane</location>
        <topology evidence="1">Multi-pass membrane protein</topology>
    </subcellularLocation>
</comment>
<feature type="transmembrane region" description="Helical" evidence="7">
    <location>
        <begin position="54"/>
        <end position="78"/>
    </location>
</feature>
<dbReference type="Proteomes" id="UP001302126">
    <property type="component" value="Unassembled WGS sequence"/>
</dbReference>
<proteinExistence type="inferred from homology"/>
<evidence type="ECO:0000313" key="9">
    <source>
        <dbReference type="EMBL" id="KAK4193246.1"/>
    </source>
</evidence>
<evidence type="ECO:0000256" key="1">
    <source>
        <dbReference type="ARBA" id="ARBA00004141"/>
    </source>
</evidence>
<dbReference type="GO" id="GO:0016020">
    <property type="term" value="C:membrane"/>
    <property type="evidence" value="ECO:0007669"/>
    <property type="project" value="UniProtKB-SubCell"/>
</dbReference>
<feature type="region of interest" description="Disordered" evidence="6">
    <location>
        <begin position="375"/>
        <end position="401"/>
    </location>
</feature>
<evidence type="ECO:0000259" key="8">
    <source>
        <dbReference type="Pfam" id="PF20684"/>
    </source>
</evidence>
<feature type="transmembrane region" description="Helical" evidence="7">
    <location>
        <begin position="20"/>
        <end position="42"/>
    </location>
</feature>
<keyword evidence="3 7" id="KW-1133">Transmembrane helix</keyword>
<keyword evidence="4 7" id="KW-0472">Membrane</keyword>
<sequence length="416" mass="45912">MATQPPPDLDPALYESKAYIPITVVAVTLAIATTAVALRSYARAVLIRQFGLDDWAAIVAVILAIGSGTMVASNTIYGHGRHIAFVSTMMPPTTIFKYFRTFYTSIVLYNASLTATKITFLLQYYRILGTAQMRRIVVIAGIIVALWSVSQLLVVIFTCTPIEKFWMGDDYPGTCIPNLPFWYYNAAGNILTDIIVFVVPLPALSKLNLRKNQKIALIGVFCLGFFTCAISVIRIQYLKLSTDVTWDNVSSSCWSVGELCSGITCACLPTLRPLIAKIFPSMQSHPSNSSENYYKKSTGRDGTGPRSRNKNNDNTTGSMRSIIYPEDVELQSDDRSDKEVQLNKIERVEAHERYGQTLDKLRLGLKPTVTTEIKVGTPARPQPSWGHSYTEGGESSGGFGGGIKVKKDLIVTKEEF</sequence>
<evidence type="ECO:0000256" key="6">
    <source>
        <dbReference type="SAM" id="MobiDB-lite"/>
    </source>
</evidence>
<evidence type="ECO:0000256" key="3">
    <source>
        <dbReference type="ARBA" id="ARBA00022989"/>
    </source>
</evidence>
<reference evidence="9" key="2">
    <citation type="submission" date="2023-05" db="EMBL/GenBank/DDBJ databases">
        <authorList>
            <consortium name="Lawrence Berkeley National Laboratory"/>
            <person name="Steindorff A."/>
            <person name="Hensen N."/>
            <person name="Bonometti L."/>
            <person name="Westerberg I."/>
            <person name="Brannstrom I.O."/>
            <person name="Guillou S."/>
            <person name="Cros-Aarteil S."/>
            <person name="Calhoun S."/>
            <person name="Haridas S."/>
            <person name="Kuo A."/>
            <person name="Mondo S."/>
            <person name="Pangilinan J."/>
            <person name="Riley R."/>
            <person name="Labutti K."/>
            <person name="Andreopoulos B."/>
            <person name="Lipzen A."/>
            <person name="Chen C."/>
            <person name="Yanf M."/>
            <person name="Daum C."/>
            <person name="Ng V."/>
            <person name="Clum A."/>
            <person name="Ohm R."/>
            <person name="Martin F."/>
            <person name="Silar P."/>
            <person name="Natvig D."/>
            <person name="Lalanne C."/>
            <person name="Gautier V."/>
            <person name="Ament-Velasquez S.L."/>
            <person name="Kruys A."/>
            <person name="Hutchinson M.I."/>
            <person name="Powell A.J."/>
            <person name="Barry K."/>
            <person name="Miller A.N."/>
            <person name="Grigoriev I.V."/>
            <person name="Debuchy R."/>
            <person name="Gladieux P."/>
            <person name="Thoren M.H."/>
            <person name="Johannesson H."/>
        </authorList>
    </citation>
    <scope>NUCLEOTIDE SEQUENCE</scope>
    <source>
        <strain evidence="9">PSN309</strain>
    </source>
</reference>
<evidence type="ECO:0000256" key="5">
    <source>
        <dbReference type="ARBA" id="ARBA00038359"/>
    </source>
</evidence>
<comment type="similarity">
    <text evidence="5">Belongs to the SAT4 family.</text>
</comment>
<dbReference type="AlphaFoldDB" id="A0AAN6X4P1"/>
<feature type="transmembrane region" description="Helical" evidence="7">
    <location>
        <begin position="136"/>
        <end position="157"/>
    </location>
</feature>
<feature type="domain" description="Rhodopsin" evidence="8">
    <location>
        <begin position="38"/>
        <end position="276"/>
    </location>
</feature>
<dbReference type="PANTHER" id="PTHR33048:SF47">
    <property type="entry name" value="INTEGRAL MEMBRANE PROTEIN-RELATED"/>
    <property type="match status" value="1"/>
</dbReference>
<dbReference type="InterPro" id="IPR049326">
    <property type="entry name" value="Rhodopsin_dom_fungi"/>
</dbReference>